<evidence type="ECO:0000313" key="3">
    <source>
        <dbReference type="EMBL" id="PKU80169.1"/>
    </source>
</evidence>
<feature type="domain" description="GAG-pre-integrase" evidence="1">
    <location>
        <begin position="101"/>
        <end position="165"/>
    </location>
</feature>
<evidence type="ECO:0000259" key="2">
    <source>
        <dbReference type="Pfam" id="PF22936"/>
    </source>
</evidence>
<dbReference type="InterPro" id="IPR054722">
    <property type="entry name" value="PolX-like_BBD"/>
</dbReference>
<gene>
    <name evidence="3" type="ORF">MA16_Dca021344</name>
</gene>
<organism evidence="3 4">
    <name type="scientific">Dendrobium catenatum</name>
    <dbReference type="NCBI Taxonomy" id="906689"/>
    <lineage>
        <taxon>Eukaryota</taxon>
        <taxon>Viridiplantae</taxon>
        <taxon>Streptophyta</taxon>
        <taxon>Embryophyta</taxon>
        <taxon>Tracheophyta</taxon>
        <taxon>Spermatophyta</taxon>
        <taxon>Magnoliopsida</taxon>
        <taxon>Liliopsida</taxon>
        <taxon>Asparagales</taxon>
        <taxon>Orchidaceae</taxon>
        <taxon>Epidendroideae</taxon>
        <taxon>Malaxideae</taxon>
        <taxon>Dendrobiinae</taxon>
        <taxon>Dendrobium</taxon>
    </lineage>
</organism>
<name>A0A2I0WWX5_9ASPA</name>
<evidence type="ECO:0000259" key="1">
    <source>
        <dbReference type="Pfam" id="PF13976"/>
    </source>
</evidence>
<feature type="domain" description="Retrovirus-related Pol polyprotein from transposon TNT 1-94-like beta-barrel" evidence="2">
    <location>
        <begin position="1"/>
        <end position="71"/>
    </location>
</feature>
<dbReference type="Pfam" id="PF13976">
    <property type="entry name" value="gag_pre-integrs"/>
    <property type="match status" value="1"/>
</dbReference>
<reference evidence="3 4" key="1">
    <citation type="journal article" date="2016" name="Sci. Rep.">
        <title>The Dendrobium catenatum Lindl. genome sequence provides insights into polysaccharide synthase, floral development and adaptive evolution.</title>
        <authorList>
            <person name="Zhang G.Q."/>
            <person name="Xu Q."/>
            <person name="Bian C."/>
            <person name="Tsai W.C."/>
            <person name="Yeh C.M."/>
            <person name="Liu K.W."/>
            <person name="Yoshida K."/>
            <person name="Zhang L.S."/>
            <person name="Chang S.B."/>
            <person name="Chen F."/>
            <person name="Shi Y."/>
            <person name="Su Y.Y."/>
            <person name="Zhang Y.Q."/>
            <person name="Chen L.J."/>
            <person name="Yin Y."/>
            <person name="Lin M."/>
            <person name="Huang H."/>
            <person name="Deng H."/>
            <person name="Wang Z.W."/>
            <person name="Zhu S.L."/>
            <person name="Zhao X."/>
            <person name="Deng C."/>
            <person name="Niu S.C."/>
            <person name="Huang J."/>
            <person name="Wang M."/>
            <person name="Liu G.H."/>
            <person name="Yang H.J."/>
            <person name="Xiao X.J."/>
            <person name="Hsiao Y.Y."/>
            <person name="Wu W.L."/>
            <person name="Chen Y.Y."/>
            <person name="Mitsuda N."/>
            <person name="Ohme-Takagi M."/>
            <person name="Luo Y.B."/>
            <person name="Van de Peer Y."/>
            <person name="Liu Z.J."/>
        </authorList>
    </citation>
    <scope>NUCLEOTIDE SEQUENCE [LARGE SCALE GENOMIC DNA]</scope>
    <source>
        <tissue evidence="3">The whole plant</tissue>
    </source>
</reference>
<dbReference type="Pfam" id="PF22936">
    <property type="entry name" value="Pol_BBD"/>
    <property type="match status" value="1"/>
</dbReference>
<proteinExistence type="predicted"/>
<protein>
    <submittedName>
        <fullName evidence="3">Retrovirus-related Pol polyprotein from transposon TNT 1-94</fullName>
    </submittedName>
</protein>
<sequence length="169" mass="19119">MTGMKSFFKEIVMSKKSEVRFDDNNAVQLDGKGSIAVGTNDGKVKLLHDILYVPKLAHNLLSIGQLINSGYKVEFDEKAWKIEEKNKQQIARILMAPNKKFPLNISTVQEKVLIAKKISDAELWHIRYDHLYMGGLKLLYQMNMIYGLPKVDFGGICEACVMGKQARAI</sequence>
<reference evidence="3 4" key="2">
    <citation type="journal article" date="2017" name="Nature">
        <title>The Apostasia genome and the evolution of orchids.</title>
        <authorList>
            <person name="Zhang G.Q."/>
            <person name="Liu K.W."/>
            <person name="Li Z."/>
            <person name="Lohaus R."/>
            <person name="Hsiao Y.Y."/>
            <person name="Niu S.C."/>
            <person name="Wang J.Y."/>
            <person name="Lin Y.C."/>
            <person name="Xu Q."/>
            <person name="Chen L.J."/>
            <person name="Yoshida K."/>
            <person name="Fujiwara S."/>
            <person name="Wang Z.W."/>
            <person name="Zhang Y.Q."/>
            <person name="Mitsuda N."/>
            <person name="Wang M."/>
            <person name="Liu G.H."/>
            <person name="Pecoraro L."/>
            <person name="Huang H.X."/>
            <person name="Xiao X.J."/>
            <person name="Lin M."/>
            <person name="Wu X.Y."/>
            <person name="Wu W.L."/>
            <person name="Chen Y.Y."/>
            <person name="Chang S.B."/>
            <person name="Sakamoto S."/>
            <person name="Ohme-Takagi M."/>
            <person name="Yagi M."/>
            <person name="Zeng S.J."/>
            <person name="Shen C.Y."/>
            <person name="Yeh C.M."/>
            <person name="Luo Y.B."/>
            <person name="Tsai W.C."/>
            <person name="Van de Peer Y."/>
            <person name="Liu Z.J."/>
        </authorList>
    </citation>
    <scope>NUCLEOTIDE SEQUENCE [LARGE SCALE GENOMIC DNA]</scope>
    <source>
        <tissue evidence="3">The whole plant</tissue>
    </source>
</reference>
<dbReference type="EMBL" id="KZ502368">
    <property type="protein sequence ID" value="PKU80169.1"/>
    <property type="molecule type" value="Genomic_DNA"/>
</dbReference>
<dbReference type="Proteomes" id="UP000233837">
    <property type="component" value="Unassembled WGS sequence"/>
</dbReference>
<accession>A0A2I0WWX5</accession>
<keyword evidence="4" id="KW-1185">Reference proteome</keyword>
<dbReference type="InterPro" id="IPR025724">
    <property type="entry name" value="GAG-pre-integrase_dom"/>
</dbReference>
<evidence type="ECO:0000313" key="4">
    <source>
        <dbReference type="Proteomes" id="UP000233837"/>
    </source>
</evidence>
<dbReference type="AlphaFoldDB" id="A0A2I0WWX5"/>